<dbReference type="EMBL" id="AENY02000002">
    <property type="protein sequence ID" value="EKP94692.1"/>
    <property type="molecule type" value="Genomic_DNA"/>
</dbReference>
<proteinExistence type="inferred from homology"/>
<comment type="caution">
    <text evidence="14">The sequence shown here is derived from an EMBL/GenBank/DDBJ whole genome shotgun (WGS) entry which is preliminary data.</text>
</comment>
<comment type="catalytic activity">
    <reaction evidence="9">
        <text>CDP-1L-myo-inositol + 1D-myo-inositol 3-phosphate = bis(1L-myo-inositol) 3,1'-phosphate 1-phosphate + CMP + H(+)</text>
        <dbReference type="Rhea" id="RHEA:31327"/>
        <dbReference type="ChEBI" id="CHEBI:15378"/>
        <dbReference type="ChEBI" id="CHEBI:58401"/>
        <dbReference type="ChEBI" id="CHEBI:60377"/>
        <dbReference type="ChEBI" id="CHEBI:62573"/>
        <dbReference type="ChEBI" id="CHEBI:62576"/>
        <dbReference type="EC" id="2.7.8.34"/>
    </reaction>
</comment>
<evidence type="ECO:0000256" key="3">
    <source>
        <dbReference type="ARBA" id="ARBA00007897"/>
    </source>
</evidence>
<feature type="compositionally biased region" description="Low complexity" evidence="11">
    <location>
        <begin position="202"/>
        <end position="212"/>
    </location>
</feature>
<dbReference type="eggNOG" id="COG0558">
    <property type="taxonomic scope" value="Bacteria"/>
</dbReference>
<dbReference type="GO" id="GO:0008654">
    <property type="term" value="P:phospholipid biosynthetic process"/>
    <property type="evidence" value="ECO:0007669"/>
    <property type="project" value="InterPro"/>
</dbReference>
<evidence type="ECO:0000256" key="8">
    <source>
        <dbReference type="ARBA" id="ARBA00022695"/>
    </source>
</evidence>
<dbReference type="SUPFAM" id="SSF53448">
    <property type="entry name" value="Nucleotide-diphospho-sugar transferases"/>
    <property type="match status" value="1"/>
</dbReference>
<dbReference type="PANTHER" id="PTHR43584">
    <property type="entry name" value="NUCLEOTIDYL TRANSFERASE"/>
    <property type="match status" value="1"/>
</dbReference>
<dbReference type="EC" id="2.7.8.34" evidence="5"/>
<evidence type="ECO:0000256" key="5">
    <source>
        <dbReference type="ARBA" id="ARBA00013268"/>
    </source>
</evidence>
<dbReference type="InterPro" id="IPR000462">
    <property type="entry name" value="CDP-OH_P_trans"/>
</dbReference>
<dbReference type="Gene3D" id="3.90.550.10">
    <property type="entry name" value="Spore Coat Polysaccharide Biosynthesis Protein SpsA, Chain A"/>
    <property type="match status" value="1"/>
</dbReference>
<dbReference type="PANTHER" id="PTHR43584:SF8">
    <property type="entry name" value="N-ACETYLMURAMATE ALPHA-1-PHOSPHATE URIDYLYLTRANSFERASE"/>
    <property type="match status" value="1"/>
</dbReference>
<keyword evidence="15" id="KW-1185">Reference proteome</keyword>
<keyword evidence="12" id="KW-0812">Transmembrane</keyword>
<dbReference type="HOGENOM" id="CLU_643435_0_0_9"/>
<evidence type="ECO:0000256" key="12">
    <source>
        <dbReference type="SAM" id="Phobius"/>
    </source>
</evidence>
<comment type="similarity">
    <text evidence="2">In the C-terminal section; belongs to the CDP-alcohol phosphatidyltransferase class-I family.</text>
</comment>
<organism evidence="14 15">
    <name type="scientific">Thermaerobacter subterraneus DSM 13965</name>
    <dbReference type="NCBI Taxonomy" id="867903"/>
    <lineage>
        <taxon>Bacteria</taxon>
        <taxon>Bacillati</taxon>
        <taxon>Bacillota</taxon>
        <taxon>Clostridia</taxon>
        <taxon>Eubacteriales</taxon>
        <taxon>Clostridiales Family XVII. Incertae Sedis</taxon>
        <taxon>Thermaerobacter</taxon>
    </lineage>
</organism>
<evidence type="ECO:0000256" key="1">
    <source>
        <dbReference type="ARBA" id="ARBA00000729"/>
    </source>
</evidence>
<feature type="compositionally biased region" description="Basic and acidic residues" evidence="11">
    <location>
        <begin position="446"/>
        <end position="455"/>
    </location>
</feature>
<keyword evidence="12" id="KW-0472">Membrane</keyword>
<dbReference type="InterPro" id="IPR048254">
    <property type="entry name" value="CDP_ALCOHOL_P_TRANSF_CS"/>
</dbReference>
<dbReference type="OrthoDB" id="9803871at2"/>
<evidence type="ECO:0000313" key="14">
    <source>
        <dbReference type="EMBL" id="EKP94692.1"/>
    </source>
</evidence>
<keyword evidence="7 10" id="KW-0808">Transferase</keyword>
<feature type="compositionally biased region" description="Low complexity" evidence="11">
    <location>
        <begin position="423"/>
        <end position="436"/>
    </location>
</feature>
<dbReference type="Gene3D" id="1.20.120.1760">
    <property type="match status" value="1"/>
</dbReference>
<accession>K6PP54</accession>
<dbReference type="GO" id="GO:0016779">
    <property type="term" value="F:nucleotidyltransferase activity"/>
    <property type="evidence" value="ECO:0007669"/>
    <property type="project" value="UniProtKB-KW"/>
</dbReference>
<sequence>MDAVVLAAGAGTRFRRTAASCPKPLHRLFGVSLVERALRAARQAGCRRVLVVTGYQAEAVERAVLQAGRPWVEVVRAEGWERGNGASLLAVRGRVDGPFLLLMADHLVDPGLVRQALAAARARWDELVDGGVLLLVDPRLDQVFDLPEATKVRTGGGGCRIEAIGKDLATFDAVDTGIFVASPALLDELARLAAGSEAAAPVVPGAGPPAGSQDRPENPSPPAGTETITLTAAAGRLARRGRLGAVPVTRGWWIDVDDGAALAHARRLLLDHAAASGGDGPVARWLNRRLSRPLSAWLASAGVGPNGATLLAFATTLAGALAFAAGQPWLGGLLCQAGSVLDGCDGEVARLRLEAQPRGAFLDTVLDRYADAAVVAGLAAGALAAGAGGGVTLTLALAAMAGMPLSALMKDRLQLLRPATGQGAGAAEAAGGPRTGQPEDGSPGTRRFDPMRDDPPWLRWIPGNRDGRYFLICLAGLAAAPLAGLAAVALVSHVLAVGRLLHGWRALALRQE</sequence>
<dbReference type="InterPro" id="IPR025877">
    <property type="entry name" value="MobA-like_NTP_Trfase"/>
</dbReference>
<evidence type="ECO:0000259" key="13">
    <source>
        <dbReference type="Pfam" id="PF12804"/>
    </source>
</evidence>
<keyword evidence="8" id="KW-0548">Nucleotidyltransferase</keyword>
<evidence type="ECO:0000256" key="10">
    <source>
        <dbReference type="RuleBase" id="RU003750"/>
    </source>
</evidence>
<reference evidence="14" key="1">
    <citation type="submission" date="2010-10" db="EMBL/GenBank/DDBJ databases">
        <authorList>
            <consortium name="US DOE Joint Genome Institute (JGI-PGF)"/>
            <person name="Lucas S."/>
            <person name="Copeland A."/>
            <person name="Lapidus A."/>
            <person name="Bruce D."/>
            <person name="Goodwin L."/>
            <person name="Pitluck S."/>
            <person name="Kyrpides N."/>
            <person name="Mavromatis K."/>
            <person name="Detter J.C."/>
            <person name="Han C."/>
            <person name="Land M."/>
            <person name="Hauser L."/>
            <person name="Markowitz V."/>
            <person name="Cheng J.-F."/>
            <person name="Hugenholtz P."/>
            <person name="Woyke T."/>
            <person name="Wu D."/>
            <person name="Pukall R."/>
            <person name="Wahrenburg C."/>
            <person name="Brambilla E."/>
            <person name="Klenk H.-P."/>
            <person name="Eisen J.A."/>
        </authorList>
    </citation>
    <scope>NUCLEOTIDE SEQUENCE [LARGE SCALE GENOMIC DNA]</scope>
    <source>
        <strain evidence="14">DSM 13965</strain>
    </source>
</reference>
<evidence type="ECO:0000256" key="9">
    <source>
        <dbReference type="ARBA" id="ARBA00049235"/>
    </source>
</evidence>
<dbReference type="GO" id="GO:0016780">
    <property type="term" value="F:phosphotransferase activity, for other substituted phosphate groups"/>
    <property type="evidence" value="ECO:0007669"/>
    <property type="project" value="InterPro"/>
</dbReference>
<feature type="region of interest" description="Disordered" evidence="11">
    <location>
        <begin position="202"/>
        <end position="225"/>
    </location>
</feature>
<dbReference type="Pfam" id="PF01066">
    <property type="entry name" value="CDP-OH_P_transf"/>
    <property type="match status" value="1"/>
</dbReference>
<evidence type="ECO:0000256" key="7">
    <source>
        <dbReference type="ARBA" id="ARBA00022679"/>
    </source>
</evidence>
<keyword evidence="12" id="KW-1133">Transmembrane helix</keyword>
<dbReference type="AlphaFoldDB" id="K6PP54"/>
<feature type="transmembrane region" description="Helical" evidence="12">
    <location>
        <begin position="469"/>
        <end position="495"/>
    </location>
</feature>
<evidence type="ECO:0000256" key="6">
    <source>
        <dbReference type="ARBA" id="ARBA00018322"/>
    </source>
</evidence>
<dbReference type="eggNOG" id="COG1213">
    <property type="taxonomic scope" value="Bacteria"/>
</dbReference>
<dbReference type="GO" id="GO:0016020">
    <property type="term" value="C:membrane"/>
    <property type="evidence" value="ECO:0007669"/>
    <property type="project" value="InterPro"/>
</dbReference>
<evidence type="ECO:0000256" key="11">
    <source>
        <dbReference type="SAM" id="MobiDB-lite"/>
    </source>
</evidence>
<comment type="similarity">
    <text evidence="3">In the N-terminal section; belongs to the MobA family.</text>
</comment>
<dbReference type="InterPro" id="IPR043130">
    <property type="entry name" value="CDP-OH_PTrfase_TM_dom"/>
</dbReference>
<dbReference type="InterPro" id="IPR029044">
    <property type="entry name" value="Nucleotide-diphossugar_trans"/>
</dbReference>
<evidence type="ECO:0000313" key="15">
    <source>
        <dbReference type="Proteomes" id="UP000005710"/>
    </source>
</evidence>
<name>K6PP54_9FIRM</name>
<dbReference type="EC" id="2.7.7.74" evidence="4"/>
<gene>
    <name evidence="14" type="ORF">ThesuDRAFT_00380</name>
</gene>
<dbReference type="STRING" id="867903.ThesuDRAFT_00380"/>
<evidence type="ECO:0000256" key="2">
    <source>
        <dbReference type="ARBA" id="ARBA00006982"/>
    </source>
</evidence>
<comment type="catalytic activity">
    <reaction evidence="1">
        <text>1D-myo-inositol 3-phosphate + CTP + H(+) = CDP-1L-myo-inositol + diphosphate</text>
        <dbReference type="Rhea" id="RHEA:30647"/>
        <dbReference type="ChEBI" id="CHEBI:15378"/>
        <dbReference type="ChEBI" id="CHEBI:33019"/>
        <dbReference type="ChEBI" id="CHEBI:37563"/>
        <dbReference type="ChEBI" id="CHEBI:58401"/>
        <dbReference type="ChEBI" id="CHEBI:62573"/>
        <dbReference type="EC" id="2.7.7.74"/>
    </reaction>
</comment>
<evidence type="ECO:0000256" key="4">
    <source>
        <dbReference type="ARBA" id="ARBA00012504"/>
    </source>
</evidence>
<comment type="similarity">
    <text evidence="10">Belongs to the CDP-alcohol phosphatidyltransferase class-I family.</text>
</comment>
<feature type="domain" description="MobA-like NTP transferase" evidence="13">
    <location>
        <begin position="3"/>
        <end position="123"/>
    </location>
</feature>
<dbReference type="InterPro" id="IPR050065">
    <property type="entry name" value="GlmU-like"/>
</dbReference>
<dbReference type="PROSITE" id="PS00379">
    <property type="entry name" value="CDP_ALCOHOL_P_TRANSF"/>
    <property type="match status" value="1"/>
</dbReference>
<feature type="transmembrane region" description="Helical" evidence="12">
    <location>
        <begin position="372"/>
        <end position="400"/>
    </location>
</feature>
<dbReference type="Pfam" id="PF12804">
    <property type="entry name" value="NTP_transf_3"/>
    <property type="match status" value="1"/>
</dbReference>
<feature type="region of interest" description="Disordered" evidence="11">
    <location>
        <begin position="423"/>
        <end position="455"/>
    </location>
</feature>
<protein>
    <recommendedName>
        <fullName evidence="6">Bifunctional IPC transferase and DIPP synthase</fullName>
        <ecNumber evidence="4">2.7.7.74</ecNumber>
        <ecNumber evidence="5">2.7.8.34</ecNumber>
    </recommendedName>
</protein>
<dbReference type="Proteomes" id="UP000005710">
    <property type="component" value="Unassembled WGS sequence"/>
</dbReference>
<dbReference type="RefSeq" id="WP_006902669.1">
    <property type="nucleotide sequence ID" value="NZ_JH976535.1"/>
</dbReference>
<reference evidence="14" key="2">
    <citation type="submission" date="2012-10" db="EMBL/GenBank/DDBJ databases">
        <title>Improved high-quality draft of Thermaerobacter subterraneus C21, DSM 13965.</title>
        <authorList>
            <consortium name="DOE Joint Genome Institute"/>
            <person name="Eisen J."/>
            <person name="Huntemann M."/>
            <person name="Wei C.-L."/>
            <person name="Han J."/>
            <person name="Detter J.C."/>
            <person name="Han C."/>
            <person name="Tapia R."/>
            <person name="Chen A."/>
            <person name="Kyrpides N."/>
            <person name="Mavromatis K."/>
            <person name="Markowitz V."/>
            <person name="Szeto E."/>
            <person name="Ivanova N."/>
            <person name="Mikhailova N."/>
            <person name="Ovchinnikova G."/>
            <person name="Pagani I."/>
            <person name="Pati A."/>
            <person name="Goodwin L."/>
            <person name="Nordberg H.P."/>
            <person name="Cantor M.N."/>
            <person name="Hua S.X."/>
            <person name="Woyke T."/>
            <person name="Eisen J."/>
            <person name="Klenk H.-P."/>
        </authorList>
    </citation>
    <scope>NUCLEOTIDE SEQUENCE [LARGE SCALE GENOMIC DNA]</scope>
    <source>
        <strain evidence="14">DSM 13965</strain>
    </source>
</reference>